<evidence type="ECO:0000256" key="8">
    <source>
        <dbReference type="ARBA" id="ARBA00023065"/>
    </source>
</evidence>
<feature type="transmembrane region" description="Helical" evidence="10">
    <location>
        <begin position="163"/>
        <end position="185"/>
    </location>
</feature>
<accession>A0A3G8MD64</accession>
<feature type="transmembrane region" description="Helical" evidence="10">
    <location>
        <begin position="283"/>
        <end position="300"/>
    </location>
</feature>
<evidence type="ECO:0000256" key="1">
    <source>
        <dbReference type="ARBA" id="ARBA00004141"/>
    </source>
</evidence>
<dbReference type="AlphaFoldDB" id="A0A3G8MD64"/>
<geneLocation type="plasmid" evidence="12">
    <name>pGW6_2</name>
</geneLocation>
<dbReference type="EMBL" id="CP044330">
    <property type="protein sequence ID" value="QGM95922.1"/>
    <property type="molecule type" value="Genomic_DNA"/>
</dbReference>
<geneLocation type="plasmid" evidence="13 15">
    <name>unnamed2</name>
</geneLocation>
<protein>
    <submittedName>
        <fullName evidence="12">Potassium transporter TrkA</fullName>
    </submittedName>
</protein>
<feature type="transmembrane region" description="Helical" evidence="10">
    <location>
        <begin position="35"/>
        <end position="54"/>
    </location>
</feature>
<feature type="transmembrane region" description="Helical" evidence="10">
    <location>
        <begin position="101"/>
        <end position="123"/>
    </location>
</feature>
<dbReference type="Pfam" id="PF02254">
    <property type="entry name" value="TrkA_N"/>
    <property type="match status" value="1"/>
</dbReference>
<feature type="transmembrane region" description="Helical" evidence="10">
    <location>
        <begin position="74"/>
        <end position="92"/>
    </location>
</feature>
<evidence type="ECO:0000313" key="15">
    <source>
        <dbReference type="Proteomes" id="UP000424673"/>
    </source>
</evidence>
<dbReference type="PROSITE" id="PS51201">
    <property type="entry name" value="RCK_N"/>
    <property type="match status" value="1"/>
</dbReference>
<proteinExistence type="predicted"/>
<dbReference type="SUPFAM" id="SSF51735">
    <property type="entry name" value="NAD(P)-binding Rossmann-fold domains"/>
    <property type="match status" value="1"/>
</dbReference>
<dbReference type="GO" id="GO:1902600">
    <property type="term" value="P:proton transmembrane transport"/>
    <property type="evidence" value="ECO:0007669"/>
    <property type="project" value="InterPro"/>
</dbReference>
<reference evidence="13 15" key="2">
    <citation type="journal article" date="2021" name="AMB Express">
        <title>Isolation and characterisation of Methylocystis spp. for poly-3-hydroxybutyrate production using waste methane feedstocks.</title>
        <authorList>
            <person name="Rumah B.L."/>
            <person name="Stead C.E."/>
            <person name="Claxton Stevens B.H."/>
            <person name="Minton N.P."/>
            <person name="Grosse-Honebrink A."/>
            <person name="Zhang Y."/>
        </authorList>
    </citation>
    <scope>NUCLEOTIDE SEQUENCE [LARGE SCALE GENOMIC DNA]</scope>
    <source>
        <strain evidence="13 15">BRCS1</strain>
        <plasmid evidence="13 15">unnamed2</plasmid>
    </source>
</reference>
<dbReference type="GO" id="GO:0006813">
    <property type="term" value="P:potassium ion transport"/>
    <property type="evidence" value="ECO:0007669"/>
    <property type="project" value="UniProtKB-KW"/>
</dbReference>
<evidence type="ECO:0000256" key="3">
    <source>
        <dbReference type="ARBA" id="ARBA00022449"/>
    </source>
</evidence>
<dbReference type="PANTHER" id="PTHR46157">
    <property type="entry name" value="K(+) EFFLUX ANTIPORTER 3, CHLOROPLASTIC"/>
    <property type="match status" value="1"/>
</dbReference>
<evidence type="ECO:0000256" key="2">
    <source>
        <dbReference type="ARBA" id="ARBA00022448"/>
    </source>
</evidence>
<keyword evidence="12" id="KW-0614">Plasmid</keyword>
<feature type="domain" description="RCK N-terminal" evidence="11">
    <location>
        <begin position="419"/>
        <end position="536"/>
    </location>
</feature>
<evidence type="ECO:0000256" key="10">
    <source>
        <dbReference type="SAM" id="Phobius"/>
    </source>
</evidence>
<comment type="subcellular location">
    <subcellularLocation>
        <location evidence="1">Membrane</location>
        <topology evidence="1">Multi-pass membrane protein</topology>
    </subcellularLocation>
</comment>
<dbReference type="InterPro" id="IPR038770">
    <property type="entry name" value="Na+/solute_symporter_sf"/>
</dbReference>
<feature type="transmembrane region" description="Helical" evidence="10">
    <location>
        <begin position="197"/>
        <end position="219"/>
    </location>
</feature>
<dbReference type="InterPro" id="IPR006153">
    <property type="entry name" value="Cation/H_exchanger_TM"/>
</dbReference>
<evidence type="ECO:0000313" key="12">
    <source>
        <dbReference type="EMBL" id="AZG79052.1"/>
    </source>
</evidence>
<organism evidence="12 14">
    <name type="scientific">Methylocystis rosea</name>
    <dbReference type="NCBI Taxonomy" id="173366"/>
    <lineage>
        <taxon>Bacteria</taxon>
        <taxon>Pseudomonadati</taxon>
        <taxon>Pseudomonadota</taxon>
        <taxon>Alphaproteobacteria</taxon>
        <taxon>Hyphomicrobiales</taxon>
        <taxon>Methylocystaceae</taxon>
        <taxon>Methylocystis</taxon>
    </lineage>
</organism>
<keyword evidence="4" id="KW-0633">Potassium transport</keyword>
<dbReference type="Gene3D" id="3.40.50.720">
    <property type="entry name" value="NAD(P)-binding Rossmann-like Domain"/>
    <property type="match status" value="1"/>
</dbReference>
<keyword evidence="3" id="KW-0050">Antiport</keyword>
<evidence type="ECO:0000256" key="5">
    <source>
        <dbReference type="ARBA" id="ARBA00022692"/>
    </source>
</evidence>
<feature type="transmembrane region" description="Helical" evidence="10">
    <location>
        <begin position="346"/>
        <end position="365"/>
    </location>
</feature>
<evidence type="ECO:0000259" key="11">
    <source>
        <dbReference type="PROSITE" id="PS51201"/>
    </source>
</evidence>
<reference evidence="12 14" key="1">
    <citation type="submission" date="2018-11" db="EMBL/GenBank/DDBJ databases">
        <title>Genome squencing of methanotrophic bacteria isolated from alkaline groundwater in Korea.</title>
        <authorList>
            <person name="Nguyen L.N."/>
        </authorList>
    </citation>
    <scope>NUCLEOTIDE SEQUENCE [LARGE SCALE GENOMIC DNA]</scope>
    <source>
        <strain evidence="12 14">GW6</strain>
        <plasmid evidence="14">pgw6_2</plasmid>
        <plasmid evidence="12">pGW6_2</plasmid>
    </source>
</reference>
<dbReference type="Proteomes" id="UP000273982">
    <property type="component" value="Plasmid pGW6_2"/>
</dbReference>
<feature type="transmembrane region" description="Helical" evidence="10">
    <location>
        <begin position="371"/>
        <end position="394"/>
    </location>
</feature>
<keyword evidence="6" id="KW-0630">Potassium</keyword>
<feature type="transmembrane region" description="Helical" evidence="10">
    <location>
        <begin position="312"/>
        <end position="334"/>
    </location>
</feature>
<evidence type="ECO:0000256" key="6">
    <source>
        <dbReference type="ARBA" id="ARBA00022958"/>
    </source>
</evidence>
<keyword evidence="5 10" id="KW-0812">Transmembrane</keyword>
<evidence type="ECO:0000256" key="7">
    <source>
        <dbReference type="ARBA" id="ARBA00022989"/>
    </source>
</evidence>
<feature type="transmembrane region" description="Helical" evidence="10">
    <location>
        <begin position="13"/>
        <end position="30"/>
    </location>
</feature>
<evidence type="ECO:0000313" key="13">
    <source>
        <dbReference type="EMBL" id="QGM95922.1"/>
    </source>
</evidence>
<dbReference type="PANTHER" id="PTHR46157:SF4">
    <property type="entry name" value="K(+) EFFLUX ANTIPORTER 3, CHLOROPLASTIC"/>
    <property type="match status" value="1"/>
</dbReference>
<evidence type="ECO:0000256" key="9">
    <source>
        <dbReference type="ARBA" id="ARBA00023136"/>
    </source>
</evidence>
<evidence type="ECO:0000313" key="14">
    <source>
        <dbReference type="Proteomes" id="UP000273982"/>
    </source>
</evidence>
<dbReference type="GO" id="GO:0015297">
    <property type="term" value="F:antiporter activity"/>
    <property type="evidence" value="ECO:0007669"/>
    <property type="project" value="UniProtKB-KW"/>
</dbReference>
<geneLocation type="plasmid" evidence="14">
    <name>pgw6_2</name>
</geneLocation>
<dbReference type="GO" id="GO:0016020">
    <property type="term" value="C:membrane"/>
    <property type="evidence" value="ECO:0007669"/>
    <property type="project" value="UniProtKB-SubCell"/>
</dbReference>
<keyword evidence="2" id="KW-0813">Transport</keyword>
<evidence type="ECO:0000256" key="4">
    <source>
        <dbReference type="ARBA" id="ARBA00022538"/>
    </source>
</evidence>
<keyword evidence="7 10" id="KW-1133">Transmembrane helix</keyword>
<feature type="transmembrane region" description="Helical" evidence="10">
    <location>
        <begin position="129"/>
        <end position="151"/>
    </location>
</feature>
<feature type="transmembrane region" description="Helical" evidence="10">
    <location>
        <begin position="231"/>
        <end position="249"/>
    </location>
</feature>
<dbReference type="Gene3D" id="1.20.1530.20">
    <property type="match status" value="1"/>
</dbReference>
<keyword evidence="9 10" id="KW-0472">Membrane</keyword>
<keyword evidence="15" id="KW-1185">Reference proteome</keyword>
<dbReference type="InterPro" id="IPR036291">
    <property type="entry name" value="NAD(P)-bd_dom_sf"/>
</dbReference>
<dbReference type="EMBL" id="CP034088">
    <property type="protein sequence ID" value="AZG79052.1"/>
    <property type="molecule type" value="Genomic_DNA"/>
</dbReference>
<dbReference type="Pfam" id="PF00999">
    <property type="entry name" value="Na_H_Exchanger"/>
    <property type="match status" value="1"/>
</dbReference>
<keyword evidence="8" id="KW-0406">Ion transport</keyword>
<dbReference type="RefSeq" id="WP_124740555.1">
    <property type="nucleotide sequence ID" value="NZ_CP034088.1"/>
</dbReference>
<dbReference type="Proteomes" id="UP000424673">
    <property type="component" value="Plasmid unnamed2"/>
</dbReference>
<gene>
    <name evidence="12" type="ORF">EHO51_19790</name>
    <name evidence="13" type="ORF">F7D13_17725</name>
</gene>
<dbReference type="InterPro" id="IPR003148">
    <property type="entry name" value="RCK_N"/>
</dbReference>
<sequence>MAPTINIPVYSDALVVLGTAGVVIPLVRYLGLNPVLGYLGAGALLGPLGLGSFIDKLPFLYWFTVVDAKNVSGIAELGVVFLLFLIGLELSYDRLLSMRRLVFGLGGSQVVITSCLLSLIIAWTGQAPSVAVILGACLALSSTAIVLEILAAHGELPTGAGRASFSILLAQDLAVIPILIFVSIIGSNTEGSLATNIGITLAHAAMAIALIVLVGRVVLRPLFRLVGSMESLELLTAAVLFVIIGTGVLAAVEGLSMALGAFVAGLLLAETEYRKAVEAIVEPFKGLLLGIFFFTVGMTIDVREIARDPLTILALVSGLIAFKAAIIIALSKAFGQSWRVAIETGFLLGPGGEFAFVAIGLAKSLGLIDPVLSSFVLAVTSLTMVLIPALSAAARQINSRMEPPKKIDATLKAAPREQHKHAIVVGHGRVGKVVTSFLKEHNIPYIATDRDAASVTEERKNGHEVYFGDATHAAFMKACGIMEAAAVIVTVGSHSNVDAIVLGVRKLRADVLIVARARDTEHARHLYAIGVTDAVPETVEASLQISEAALVGLGIPAGYVIASVHEKRDQFRAELRDAAKEDVRQRAKSKRSATQK</sequence>
<name>A0A3G8MD64_9HYPH</name>
<dbReference type="KEGG" id="mros:EHO51_19790"/>